<sequence length="35" mass="3944">MPSTHSPVTIRKMYTTLANQLSDSQPLQPFAPKEK</sequence>
<organism evidence="1">
    <name type="scientific">Anguilla anguilla</name>
    <name type="common">European freshwater eel</name>
    <name type="synonym">Muraena anguilla</name>
    <dbReference type="NCBI Taxonomy" id="7936"/>
    <lineage>
        <taxon>Eukaryota</taxon>
        <taxon>Metazoa</taxon>
        <taxon>Chordata</taxon>
        <taxon>Craniata</taxon>
        <taxon>Vertebrata</taxon>
        <taxon>Euteleostomi</taxon>
        <taxon>Actinopterygii</taxon>
        <taxon>Neopterygii</taxon>
        <taxon>Teleostei</taxon>
        <taxon>Anguilliformes</taxon>
        <taxon>Anguillidae</taxon>
        <taxon>Anguilla</taxon>
    </lineage>
</organism>
<reference evidence="1" key="2">
    <citation type="journal article" date="2015" name="Fish Shellfish Immunol.">
        <title>Early steps in the European eel (Anguilla anguilla)-Vibrio vulnificus interaction in the gills: Role of the RtxA13 toxin.</title>
        <authorList>
            <person name="Callol A."/>
            <person name="Pajuelo D."/>
            <person name="Ebbesson L."/>
            <person name="Teles M."/>
            <person name="MacKenzie S."/>
            <person name="Amaro C."/>
        </authorList>
    </citation>
    <scope>NUCLEOTIDE SEQUENCE</scope>
</reference>
<evidence type="ECO:0000313" key="1">
    <source>
        <dbReference type="EMBL" id="JAH22740.1"/>
    </source>
</evidence>
<accession>A0A0E9R2R1</accession>
<protein>
    <submittedName>
        <fullName evidence="1">Uncharacterized protein</fullName>
    </submittedName>
</protein>
<dbReference type="EMBL" id="GBXM01085837">
    <property type="protein sequence ID" value="JAH22740.1"/>
    <property type="molecule type" value="Transcribed_RNA"/>
</dbReference>
<proteinExistence type="predicted"/>
<name>A0A0E9R2R1_ANGAN</name>
<dbReference type="AlphaFoldDB" id="A0A0E9R2R1"/>
<reference evidence="1" key="1">
    <citation type="submission" date="2014-11" db="EMBL/GenBank/DDBJ databases">
        <authorList>
            <person name="Amaro Gonzalez C."/>
        </authorList>
    </citation>
    <scope>NUCLEOTIDE SEQUENCE</scope>
</reference>